<proteinExistence type="predicted"/>
<reference evidence="3 4" key="1">
    <citation type="submission" date="2017-09" db="EMBL/GenBank/DDBJ databases">
        <authorList>
            <person name="Lee N."/>
            <person name="Cho B.-K."/>
        </authorList>
    </citation>
    <scope>NUCLEOTIDE SEQUENCE [LARGE SCALE GENOMIC DNA]</scope>
    <source>
        <strain evidence="3 4">ATCC 27465</strain>
    </source>
</reference>
<dbReference type="EMBL" id="JACHJD010000007">
    <property type="protein sequence ID" value="MBB5105622.1"/>
    <property type="molecule type" value="Genomic_DNA"/>
</dbReference>
<evidence type="ECO:0000313" key="3">
    <source>
        <dbReference type="EMBL" id="QEV63603.1"/>
    </source>
</evidence>
<organism evidence="3 4">
    <name type="scientific">Streptomyces spectabilis</name>
    <dbReference type="NCBI Taxonomy" id="68270"/>
    <lineage>
        <taxon>Bacteria</taxon>
        <taxon>Bacillati</taxon>
        <taxon>Actinomycetota</taxon>
        <taxon>Actinomycetes</taxon>
        <taxon>Kitasatosporales</taxon>
        <taxon>Streptomycetaceae</taxon>
        <taxon>Streptomyces</taxon>
    </lineage>
</organism>
<accession>A0A5P2XFE0</accession>
<evidence type="ECO:0000256" key="1">
    <source>
        <dbReference type="SAM" id="MobiDB-lite"/>
    </source>
</evidence>
<evidence type="ECO:0000313" key="2">
    <source>
        <dbReference type="EMBL" id="MBB5105622.1"/>
    </source>
</evidence>
<evidence type="ECO:0000313" key="4">
    <source>
        <dbReference type="Proteomes" id="UP000326505"/>
    </source>
</evidence>
<gene>
    <name evidence="3" type="ORF">CP982_36955</name>
    <name evidence="2" type="ORF">FHS40_004717</name>
</gene>
<feature type="compositionally biased region" description="Low complexity" evidence="1">
    <location>
        <begin position="82"/>
        <end position="93"/>
    </location>
</feature>
<dbReference type="Proteomes" id="UP000549009">
    <property type="component" value="Unassembled WGS sequence"/>
</dbReference>
<feature type="region of interest" description="Disordered" evidence="1">
    <location>
        <begin position="79"/>
        <end position="107"/>
    </location>
</feature>
<dbReference type="SUPFAM" id="SSF52343">
    <property type="entry name" value="Ferredoxin reductase-like, C-terminal NADP-linked domain"/>
    <property type="match status" value="1"/>
</dbReference>
<dbReference type="KEGG" id="sspb:CP982_36955"/>
<keyword evidence="5" id="KW-1185">Reference proteome</keyword>
<dbReference type="Proteomes" id="UP000326505">
    <property type="component" value="Chromosome"/>
</dbReference>
<name>A0A5P2XFE0_STRST</name>
<dbReference type="InterPro" id="IPR039261">
    <property type="entry name" value="FNR_nucleotide-bd"/>
</dbReference>
<reference evidence="2 5" key="2">
    <citation type="submission" date="2020-08" db="EMBL/GenBank/DDBJ databases">
        <title>Genomic Encyclopedia of Type Strains, Phase III (KMG-III): the genomes of soil and plant-associated and newly described type strains.</title>
        <authorList>
            <person name="Whitman W."/>
        </authorList>
    </citation>
    <scope>NUCLEOTIDE SEQUENCE [LARGE SCALE GENOMIC DNA]</scope>
    <source>
        <strain evidence="2 5">CECT 3146</strain>
    </source>
</reference>
<dbReference type="EMBL" id="CP023690">
    <property type="protein sequence ID" value="QEV63603.1"/>
    <property type="molecule type" value="Genomic_DNA"/>
</dbReference>
<protein>
    <submittedName>
        <fullName evidence="2">Ferredoxin-NADP reductase</fullName>
    </submittedName>
</protein>
<sequence length="107" mass="12045">MLVHSAPRTRDGIFPSELHMARRQVDWLDYYEHHSRQHGRLTPEDLGRLRPDWREHETWACGPAAAALLDTAEDHRGREGFASVSMRSASGSRRSGRRSSTPTPAAG</sequence>
<evidence type="ECO:0000313" key="5">
    <source>
        <dbReference type="Proteomes" id="UP000549009"/>
    </source>
</evidence>
<dbReference type="AlphaFoldDB" id="A0A5P2XFE0"/>
<dbReference type="RefSeq" id="WP_184925389.1">
    <property type="nucleotide sequence ID" value="NZ_BMSQ01000006.1"/>
</dbReference>